<dbReference type="InterPro" id="IPR036388">
    <property type="entry name" value="WH-like_DNA-bd_sf"/>
</dbReference>
<dbReference type="AlphaFoldDB" id="A0A0F9TE21"/>
<sequence length="112" mass="13063">MNNKTLFAEIVNKYYLQAHSAQFELFKDRLTPRAGIIHPLTKRELEIGYYHTIEGLTAHQIAEKLVVGLKTAEVHLTQFRFKCGTRGNWRWRLIAEYWYEAGRLGLDPPISC</sequence>
<dbReference type="GO" id="GO:0003677">
    <property type="term" value="F:DNA binding"/>
    <property type="evidence" value="ECO:0007669"/>
    <property type="project" value="InterPro"/>
</dbReference>
<dbReference type="SUPFAM" id="SSF46894">
    <property type="entry name" value="C-terminal effector domain of the bipartite response regulators"/>
    <property type="match status" value="1"/>
</dbReference>
<evidence type="ECO:0008006" key="2">
    <source>
        <dbReference type="Google" id="ProtNLM"/>
    </source>
</evidence>
<dbReference type="EMBL" id="LAZR01001746">
    <property type="protein sequence ID" value="KKN39733.1"/>
    <property type="molecule type" value="Genomic_DNA"/>
</dbReference>
<reference evidence="1" key="1">
    <citation type="journal article" date="2015" name="Nature">
        <title>Complex archaea that bridge the gap between prokaryotes and eukaryotes.</title>
        <authorList>
            <person name="Spang A."/>
            <person name="Saw J.H."/>
            <person name="Jorgensen S.L."/>
            <person name="Zaremba-Niedzwiedzka K."/>
            <person name="Martijn J."/>
            <person name="Lind A.E."/>
            <person name="van Eijk R."/>
            <person name="Schleper C."/>
            <person name="Guy L."/>
            <person name="Ettema T.J."/>
        </authorList>
    </citation>
    <scope>NUCLEOTIDE SEQUENCE</scope>
</reference>
<dbReference type="GO" id="GO:0006355">
    <property type="term" value="P:regulation of DNA-templated transcription"/>
    <property type="evidence" value="ECO:0007669"/>
    <property type="project" value="InterPro"/>
</dbReference>
<gene>
    <name evidence="1" type="ORF">LCGC14_0740470</name>
</gene>
<dbReference type="Gene3D" id="1.10.10.10">
    <property type="entry name" value="Winged helix-like DNA-binding domain superfamily/Winged helix DNA-binding domain"/>
    <property type="match status" value="1"/>
</dbReference>
<name>A0A0F9TE21_9ZZZZ</name>
<protein>
    <recommendedName>
        <fullName evidence="2">HTH luxR-type domain-containing protein</fullName>
    </recommendedName>
</protein>
<evidence type="ECO:0000313" key="1">
    <source>
        <dbReference type="EMBL" id="KKN39733.1"/>
    </source>
</evidence>
<organism evidence="1">
    <name type="scientific">marine sediment metagenome</name>
    <dbReference type="NCBI Taxonomy" id="412755"/>
    <lineage>
        <taxon>unclassified sequences</taxon>
        <taxon>metagenomes</taxon>
        <taxon>ecological metagenomes</taxon>
    </lineage>
</organism>
<comment type="caution">
    <text evidence="1">The sequence shown here is derived from an EMBL/GenBank/DDBJ whole genome shotgun (WGS) entry which is preliminary data.</text>
</comment>
<dbReference type="InterPro" id="IPR016032">
    <property type="entry name" value="Sig_transdc_resp-reg_C-effctor"/>
</dbReference>
<accession>A0A0F9TE21</accession>
<proteinExistence type="predicted"/>